<dbReference type="Proteomes" id="UP000276733">
    <property type="component" value="Unassembled WGS sequence"/>
</dbReference>
<organism evidence="1 2">
    <name type="scientific">Capnocytophaga ochracea</name>
    <dbReference type="NCBI Taxonomy" id="1018"/>
    <lineage>
        <taxon>Bacteria</taxon>
        <taxon>Pseudomonadati</taxon>
        <taxon>Bacteroidota</taxon>
        <taxon>Flavobacteriia</taxon>
        <taxon>Flavobacteriales</taxon>
        <taxon>Flavobacteriaceae</taxon>
        <taxon>Capnocytophaga</taxon>
    </lineage>
</organism>
<dbReference type="AlphaFoldDB" id="A0A7Z8YAW2"/>
<dbReference type="Pfam" id="PF13646">
    <property type="entry name" value="HEAT_2"/>
    <property type="match status" value="1"/>
</dbReference>
<dbReference type="SUPFAM" id="SSF48371">
    <property type="entry name" value="ARM repeat"/>
    <property type="match status" value="2"/>
</dbReference>
<dbReference type="RefSeq" id="WP_181830763.1">
    <property type="nucleotide sequence ID" value="NZ_UYIQ01000001.1"/>
</dbReference>
<proteinExistence type="predicted"/>
<evidence type="ECO:0008006" key="3">
    <source>
        <dbReference type="Google" id="ProtNLM"/>
    </source>
</evidence>
<sequence length="608" mass="70209">MKPLYDLQQELNRLFIAGSKFAKNDPRLQKYIPILKKLGEKAPVFNKLAQEVEALLQVESQQSAEKLLNVSTLLYSVLYTQGVTIQAEATKALQEPNVSIADVNTTYSYLQLKPVLQALTQSNSGRLEVLKDAFERGIFKDSRTFGYLSYALADKYTELADYVLQTIIPTCGQAMLPFLLSDFRLEDRTENVRRLRLLYQLGYTEMDSLTDKIFGESLPNLQAEAISIIAERKDTQTENFIMSLTGDKNKLVREASYKALAILGTQRSIDKLLALYETNKAKGNAKALAEAISLLAIPSHYQPFLKKVYEQFNILLSIEKTNNNAAVTNAFERFAIDLNILENKDCNEVYEFLSELLQSQKFNNLRRSLFKNTYDPIPMKIVGILNSFKADKVVAFYDKHKQYLTFNSGYNDLWINFFWRAFNNDNFSKEQLFETFSTTLGKSLATGSILEAFSGTNGYYTYTVRKCSEVRVDRIDPRWIPVFYSFLRSLKKLHNNYALNTFIILDALEKDGKSLDEWLLKALSETFSEDTIWLYHLILKRNLPNKYELVYHSLEKIKAGNTYYFLYNLSDTDFWKQFPKEYAQKFTLLAEKNKLKIFKEIAEEIERG</sequence>
<gene>
    <name evidence="1" type="ORF">NCTC11458_00078</name>
</gene>
<comment type="caution">
    <text evidence="1">The sequence shown here is derived from an EMBL/GenBank/DDBJ whole genome shotgun (WGS) entry which is preliminary data.</text>
</comment>
<evidence type="ECO:0000313" key="2">
    <source>
        <dbReference type="Proteomes" id="UP000276733"/>
    </source>
</evidence>
<name>A0A7Z8YAW2_CAPOC</name>
<accession>A0A7Z8YAW2</accession>
<dbReference type="EMBL" id="UYIQ01000001">
    <property type="protein sequence ID" value="VDG80798.1"/>
    <property type="molecule type" value="Genomic_DNA"/>
</dbReference>
<dbReference type="InterPro" id="IPR016024">
    <property type="entry name" value="ARM-type_fold"/>
</dbReference>
<evidence type="ECO:0000313" key="1">
    <source>
        <dbReference type="EMBL" id="VDG80798.1"/>
    </source>
</evidence>
<reference evidence="1 2" key="1">
    <citation type="submission" date="2018-11" db="EMBL/GenBank/DDBJ databases">
        <authorList>
            <consortium name="Pathogen Informatics"/>
        </authorList>
    </citation>
    <scope>NUCLEOTIDE SEQUENCE [LARGE SCALE GENOMIC DNA]</scope>
    <source>
        <strain evidence="1 2">NCTC11458</strain>
    </source>
</reference>
<protein>
    <recommendedName>
        <fullName evidence="3">HEAT repeat domain-containing protein</fullName>
    </recommendedName>
</protein>